<dbReference type="InterPro" id="IPR054473">
    <property type="entry name" value="KIF2A-like_N"/>
</dbReference>
<comment type="subcellular location">
    <subcellularLocation>
        <location evidence="1">Cytoplasm</location>
        <location evidence="1">Cytoskeleton</location>
        <location evidence="1">Spindle pole</location>
    </subcellularLocation>
</comment>
<feature type="compositionally biased region" description="Basic and acidic residues" evidence="16">
    <location>
        <begin position="1"/>
        <end position="26"/>
    </location>
</feature>
<evidence type="ECO:0000256" key="15">
    <source>
        <dbReference type="RuleBase" id="RU000394"/>
    </source>
</evidence>
<evidence type="ECO:0000256" key="10">
    <source>
        <dbReference type="ARBA" id="ARBA00023175"/>
    </source>
</evidence>
<comment type="similarity">
    <text evidence="13">Belongs to the TRAFAC class myosin-kinesin ATPase superfamily. Kinesin family. KIN-13 subfamily.</text>
</comment>
<keyword evidence="10 14" id="KW-0505">Motor protein</keyword>
<sequence length="793" mass="88665">MQHCPSCREKKACEKNQKPWRVEKKNLPKTPSHSARKKAPSDSSEIEVEISCRNSLQQSFFRTRTRADRGQNRTVVRTGKMIAVGMHVEIKRSDGRIHGAVIAEVKSNGRFMVEWYEKGETKGKESSLDELLKLNPTLQTPKPAPPQPPPPQKTLQTSTAVNRMNNTMQNMLLEDEDTFLLDHLKNNAAVNNKRQSGIFMQNVPIRSSSPPEKPAPARRAPSPTEKPVPARRAPSPTEKPAPTRRAASPKAERFAVPAPPKTTRSTANQSVVAAPPAPVEVPKLSRRSVAPQPVAAPAPPPVIMNAPRAPSPVARVPSPKNVPRSYPQQEVSPSNANFAFAEMIRNYRAQIDYRPLGMFDSVNENRISVCVRKRPLNKKEFTKNEVDVITIPSRDITILHQPQTRVDLTKYLDNQKFRFDYSFDEYANNELVYRFTAAPLVKTIFDNGNATCFAYGQTGSGKTHTMGGDFSGKKQNAAMGIYALTARDVFRMLEQPQYRRKDLSVHCAFFEIYGTKTFDLLNEKAELRVLEDKMQKVQVVGLKEEQAMNEGDVLELINKGTLVRTAGTTSANANSSRSHAIFQIILRQGKKVWGKFSLIDLAGNERGQDTRECDRDTRKEGANINQSLLALKECIRGMARNSSHVPFRQSKLTMVLRDSFIGEKSRTVMISMISPGISSSDHTLNTLRYADRVKEMGTDGSGEATPIRDEELFIPPCLDKSDDEYDLETEKLEHRRLAVDHLRNLKEMTEKLSRESISALSNEASAAQKAECLAKLDQLAQIISNTRAAVENV</sequence>
<keyword evidence="12" id="KW-0131">Cell cycle</keyword>
<dbReference type="InterPro" id="IPR027640">
    <property type="entry name" value="Kinesin-like_fam"/>
</dbReference>
<dbReference type="GO" id="GO:0007018">
    <property type="term" value="P:microtubule-based movement"/>
    <property type="evidence" value="ECO:0007669"/>
    <property type="project" value="InterPro"/>
</dbReference>
<keyword evidence="8 14" id="KW-0067">ATP-binding</keyword>
<reference evidence="18 19" key="1">
    <citation type="submission" date="2022-04" db="EMBL/GenBank/DDBJ databases">
        <title>Chromosome-level reference genomes for two strains of Caenorhabditis briggsae: an improved platform for comparative genomics.</title>
        <authorList>
            <person name="Stevens L."/>
            <person name="Andersen E."/>
        </authorList>
    </citation>
    <scope>NUCLEOTIDE SEQUENCE [LARGE SCALE GENOMIC DNA]</scope>
    <source>
        <strain evidence="18">VX34</strain>
        <tissue evidence="18">Whole-organism</tissue>
    </source>
</reference>
<dbReference type="SMART" id="SM00129">
    <property type="entry name" value="KISc"/>
    <property type="match status" value="1"/>
</dbReference>
<protein>
    <recommendedName>
        <fullName evidence="15">Kinesin-like protein</fullName>
    </recommendedName>
</protein>
<feature type="region of interest" description="Disordered" evidence="16">
    <location>
        <begin position="192"/>
        <end position="275"/>
    </location>
</feature>
<evidence type="ECO:0000256" key="8">
    <source>
        <dbReference type="ARBA" id="ARBA00022840"/>
    </source>
</evidence>
<accession>A0AAE9EFP1</accession>
<keyword evidence="3" id="KW-0132">Cell division</keyword>
<dbReference type="PROSITE" id="PS00411">
    <property type="entry name" value="KINESIN_MOTOR_1"/>
    <property type="match status" value="1"/>
</dbReference>
<evidence type="ECO:0000256" key="12">
    <source>
        <dbReference type="ARBA" id="ARBA00023306"/>
    </source>
</evidence>
<evidence type="ECO:0000256" key="13">
    <source>
        <dbReference type="ARBA" id="ARBA00061030"/>
    </source>
</evidence>
<dbReference type="GO" id="GO:0005524">
    <property type="term" value="F:ATP binding"/>
    <property type="evidence" value="ECO:0007669"/>
    <property type="project" value="UniProtKB-UniRule"/>
</dbReference>
<feature type="compositionally biased region" description="Pro residues" evidence="16">
    <location>
        <begin position="142"/>
        <end position="152"/>
    </location>
</feature>
<evidence type="ECO:0000256" key="6">
    <source>
        <dbReference type="ARBA" id="ARBA00022776"/>
    </source>
</evidence>
<evidence type="ECO:0000256" key="1">
    <source>
        <dbReference type="ARBA" id="ARBA00004647"/>
    </source>
</evidence>
<dbReference type="GO" id="GO:0000922">
    <property type="term" value="C:spindle pole"/>
    <property type="evidence" value="ECO:0007669"/>
    <property type="project" value="UniProtKB-SubCell"/>
</dbReference>
<keyword evidence="9" id="KW-0175">Coiled coil</keyword>
<dbReference type="PANTHER" id="PTHR47971">
    <property type="entry name" value="KINESIN-RELATED PROTEIN 6"/>
    <property type="match status" value="1"/>
</dbReference>
<feature type="region of interest" description="Disordered" evidence="16">
    <location>
        <begin position="312"/>
        <end position="331"/>
    </location>
</feature>
<dbReference type="FunFam" id="3.40.850.10:FF:000012">
    <property type="entry name" value="Kinesin-like protein"/>
    <property type="match status" value="1"/>
</dbReference>
<keyword evidence="11" id="KW-0206">Cytoskeleton</keyword>
<organism evidence="18 19">
    <name type="scientific">Caenorhabditis briggsae</name>
    <dbReference type="NCBI Taxonomy" id="6238"/>
    <lineage>
        <taxon>Eukaryota</taxon>
        <taxon>Metazoa</taxon>
        <taxon>Ecdysozoa</taxon>
        <taxon>Nematoda</taxon>
        <taxon>Chromadorea</taxon>
        <taxon>Rhabditida</taxon>
        <taxon>Rhabditina</taxon>
        <taxon>Rhabditomorpha</taxon>
        <taxon>Rhabditoidea</taxon>
        <taxon>Rhabditidae</taxon>
        <taxon>Peloderinae</taxon>
        <taxon>Caenorhabditis</taxon>
    </lineage>
</organism>
<dbReference type="PANTHER" id="PTHR47971:SF8">
    <property type="entry name" value="KINESIN-LIKE PROTEIN"/>
    <property type="match status" value="1"/>
</dbReference>
<keyword evidence="2" id="KW-0963">Cytoplasm</keyword>
<dbReference type="InterPro" id="IPR019821">
    <property type="entry name" value="Kinesin_motor_CS"/>
</dbReference>
<feature type="binding site" evidence="14">
    <location>
        <begin position="456"/>
        <end position="463"/>
    </location>
    <ligand>
        <name>ATP</name>
        <dbReference type="ChEBI" id="CHEBI:30616"/>
    </ligand>
</feature>
<evidence type="ECO:0000256" key="9">
    <source>
        <dbReference type="ARBA" id="ARBA00023054"/>
    </source>
</evidence>
<feature type="domain" description="Kinesin motor" evidence="17">
    <location>
        <begin position="366"/>
        <end position="696"/>
    </location>
</feature>
<dbReference type="CDD" id="cd01367">
    <property type="entry name" value="KISc_KIF2_like"/>
    <property type="match status" value="1"/>
</dbReference>
<feature type="region of interest" description="Disordered" evidence="16">
    <location>
        <begin position="1"/>
        <end position="46"/>
    </location>
</feature>
<dbReference type="Pfam" id="PF00225">
    <property type="entry name" value="Kinesin"/>
    <property type="match status" value="1"/>
</dbReference>
<dbReference type="GO" id="GO:0005828">
    <property type="term" value="C:kinetochore microtubule"/>
    <property type="evidence" value="ECO:0007669"/>
    <property type="project" value="UniProtKB-ARBA"/>
</dbReference>
<evidence type="ECO:0000256" key="4">
    <source>
        <dbReference type="ARBA" id="ARBA00022701"/>
    </source>
</evidence>
<dbReference type="Gene3D" id="3.40.850.10">
    <property type="entry name" value="Kinesin motor domain"/>
    <property type="match status" value="1"/>
</dbReference>
<evidence type="ECO:0000313" key="18">
    <source>
        <dbReference type="EMBL" id="UMM22704.1"/>
    </source>
</evidence>
<name>A0AAE9EFP1_CAEBR</name>
<gene>
    <name evidence="18" type="ORF">L5515_003788</name>
</gene>
<dbReference type="Pfam" id="PF22923">
    <property type="entry name" value="KIF2A-like_1st"/>
    <property type="match status" value="1"/>
</dbReference>
<proteinExistence type="inferred from homology"/>
<evidence type="ECO:0000256" key="5">
    <source>
        <dbReference type="ARBA" id="ARBA00022741"/>
    </source>
</evidence>
<dbReference type="GO" id="GO:0003777">
    <property type="term" value="F:microtubule motor activity"/>
    <property type="evidence" value="ECO:0007669"/>
    <property type="project" value="InterPro"/>
</dbReference>
<dbReference type="PROSITE" id="PS50067">
    <property type="entry name" value="KINESIN_MOTOR_2"/>
    <property type="match status" value="1"/>
</dbReference>
<dbReference type="GO" id="GO:0051301">
    <property type="term" value="P:cell division"/>
    <property type="evidence" value="ECO:0007669"/>
    <property type="project" value="UniProtKB-KW"/>
</dbReference>
<keyword evidence="6" id="KW-0498">Mitosis</keyword>
<dbReference type="Proteomes" id="UP000829354">
    <property type="component" value="Chromosome III"/>
</dbReference>
<evidence type="ECO:0000256" key="16">
    <source>
        <dbReference type="SAM" id="MobiDB-lite"/>
    </source>
</evidence>
<evidence type="ECO:0000256" key="14">
    <source>
        <dbReference type="PROSITE-ProRule" id="PRU00283"/>
    </source>
</evidence>
<keyword evidence="19" id="KW-1185">Reference proteome</keyword>
<keyword evidence="7" id="KW-0159">Chromosome partition</keyword>
<feature type="region of interest" description="Disordered" evidence="16">
    <location>
        <begin position="136"/>
        <end position="156"/>
    </location>
</feature>
<dbReference type="InterPro" id="IPR001752">
    <property type="entry name" value="Kinesin_motor_dom"/>
</dbReference>
<evidence type="ECO:0000256" key="2">
    <source>
        <dbReference type="ARBA" id="ARBA00022490"/>
    </source>
</evidence>
<dbReference type="GO" id="GO:0007059">
    <property type="term" value="P:chromosome segregation"/>
    <property type="evidence" value="ECO:0007669"/>
    <property type="project" value="UniProtKB-KW"/>
</dbReference>
<dbReference type="GO" id="GO:0008017">
    <property type="term" value="F:microtubule binding"/>
    <property type="evidence" value="ECO:0007669"/>
    <property type="project" value="InterPro"/>
</dbReference>
<keyword evidence="4 15" id="KW-0493">Microtubule</keyword>
<dbReference type="AlphaFoldDB" id="A0AAE9EFP1"/>
<evidence type="ECO:0000256" key="3">
    <source>
        <dbReference type="ARBA" id="ARBA00022618"/>
    </source>
</evidence>
<evidence type="ECO:0000256" key="11">
    <source>
        <dbReference type="ARBA" id="ARBA00023212"/>
    </source>
</evidence>
<dbReference type="InterPro" id="IPR027417">
    <property type="entry name" value="P-loop_NTPase"/>
</dbReference>
<dbReference type="EMBL" id="CP092622">
    <property type="protein sequence ID" value="UMM22704.1"/>
    <property type="molecule type" value="Genomic_DNA"/>
</dbReference>
<evidence type="ECO:0000313" key="19">
    <source>
        <dbReference type="Proteomes" id="UP000829354"/>
    </source>
</evidence>
<dbReference type="InterPro" id="IPR036961">
    <property type="entry name" value="Kinesin_motor_dom_sf"/>
</dbReference>
<dbReference type="PRINTS" id="PR00380">
    <property type="entry name" value="KINESINHEAVY"/>
</dbReference>
<keyword evidence="5 14" id="KW-0547">Nucleotide-binding</keyword>
<evidence type="ECO:0000259" key="17">
    <source>
        <dbReference type="PROSITE" id="PS50067"/>
    </source>
</evidence>
<dbReference type="SUPFAM" id="SSF52540">
    <property type="entry name" value="P-loop containing nucleoside triphosphate hydrolases"/>
    <property type="match status" value="1"/>
</dbReference>
<evidence type="ECO:0000256" key="7">
    <source>
        <dbReference type="ARBA" id="ARBA00022829"/>
    </source>
</evidence>